<reference evidence="3" key="1">
    <citation type="journal article" date="2019" name="Int. J. Syst. Evol. Microbiol.">
        <title>The Global Catalogue of Microorganisms (GCM) 10K type strain sequencing project: providing services to taxonomists for standard genome sequencing and annotation.</title>
        <authorList>
            <consortium name="The Broad Institute Genomics Platform"/>
            <consortium name="The Broad Institute Genome Sequencing Center for Infectious Disease"/>
            <person name="Wu L."/>
            <person name="Ma J."/>
        </authorList>
    </citation>
    <scope>NUCLEOTIDE SEQUENCE [LARGE SCALE GENOMIC DNA]</scope>
    <source>
        <strain evidence="3">JCM 14902</strain>
    </source>
</reference>
<keyword evidence="1" id="KW-0812">Transmembrane</keyword>
<evidence type="ECO:0000256" key="1">
    <source>
        <dbReference type="SAM" id="Phobius"/>
    </source>
</evidence>
<keyword evidence="1" id="KW-0472">Membrane</keyword>
<protein>
    <submittedName>
        <fullName evidence="2">Uncharacterized protein</fullName>
    </submittedName>
</protein>
<name>A0ABP5DLL6_9MICO</name>
<organism evidence="2 3">
    <name type="scientific">Microbacterium pumilum</name>
    <dbReference type="NCBI Taxonomy" id="344165"/>
    <lineage>
        <taxon>Bacteria</taxon>
        <taxon>Bacillati</taxon>
        <taxon>Actinomycetota</taxon>
        <taxon>Actinomycetes</taxon>
        <taxon>Micrococcales</taxon>
        <taxon>Microbacteriaceae</taxon>
        <taxon>Microbacterium</taxon>
    </lineage>
</organism>
<dbReference type="RefSeq" id="WP_344060034.1">
    <property type="nucleotide sequence ID" value="NZ_BAAAOH010000001.1"/>
</dbReference>
<gene>
    <name evidence="2" type="ORF">GCM10009777_14970</name>
</gene>
<sequence>MARIGGRSSWIAVPVGLLCAAVVAALIWLALPMVPVAVNWVGDTLRAASSPPPPTAVEATPAELAIASRTLDCRAIYPDSLWSELTWRAGVLLNQTAGPPATAVTPLADALLPSPRLTCAWRLESGGGIVTTLAVVADDAATIADAALRGQGFTCSLQEGVLRCVRILGDVIEEHTVRGDLWLSSMETKWHPEDYGPRIEAQIWG</sequence>
<keyword evidence="3" id="KW-1185">Reference proteome</keyword>
<evidence type="ECO:0000313" key="2">
    <source>
        <dbReference type="EMBL" id="GAA1982235.1"/>
    </source>
</evidence>
<accession>A0ABP5DLL6</accession>
<dbReference type="EMBL" id="BAAAOH010000001">
    <property type="protein sequence ID" value="GAA1982235.1"/>
    <property type="molecule type" value="Genomic_DNA"/>
</dbReference>
<dbReference type="Proteomes" id="UP001500326">
    <property type="component" value="Unassembled WGS sequence"/>
</dbReference>
<feature type="transmembrane region" description="Helical" evidence="1">
    <location>
        <begin position="12"/>
        <end position="31"/>
    </location>
</feature>
<proteinExistence type="predicted"/>
<comment type="caution">
    <text evidence="2">The sequence shown here is derived from an EMBL/GenBank/DDBJ whole genome shotgun (WGS) entry which is preliminary data.</text>
</comment>
<keyword evidence="1" id="KW-1133">Transmembrane helix</keyword>
<evidence type="ECO:0000313" key="3">
    <source>
        <dbReference type="Proteomes" id="UP001500326"/>
    </source>
</evidence>